<organism evidence="1 2">
    <name type="scientific">Ponticoccus litoralis</name>
    <dbReference type="NCBI Taxonomy" id="422297"/>
    <lineage>
        <taxon>Bacteria</taxon>
        <taxon>Pseudomonadati</taxon>
        <taxon>Pseudomonadota</taxon>
        <taxon>Alphaproteobacteria</taxon>
        <taxon>Rhodobacterales</taxon>
        <taxon>Roseobacteraceae</taxon>
        <taxon>Ponticoccus</taxon>
    </lineage>
</organism>
<proteinExistence type="predicted"/>
<accession>A0AAW9SKI0</accession>
<evidence type="ECO:0008006" key="3">
    <source>
        <dbReference type="Google" id="ProtNLM"/>
    </source>
</evidence>
<reference evidence="1 2" key="1">
    <citation type="submission" date="2024-05" db="EMBL/GenBank/DDBJ databases">
        <title>Genome sequence of Ponticoccus litoralis KCCM 90028.</title>
        <authorList>
            <person name="Kim J.M."/>
            <person name="Lee J.K."/>
            <person name="Choi B.J."/>
            <person name="Bayburt H."/>
            <person name="Baek J.H."/>
            <person name="Jeon C.O."/>
        </authorList>
    </citation>
    <scope>NUCLEOTIDE SEQUENCE [LARGE SCALE GENOMIC DNA]</scope>
    <source>
        <strain evidence="1 2">KCCM 90028</strain>
    </source>
</reference>
<evidence type="ECO:0000313" key="2">
    <source>
        <dbReference type="Proteomes" id="UP001428774"/>
    </source>
</evidence>
<dbReference type="Proteomes" id="UP001428774">
    <property type="component" value="Unassembled WGS sequence"/>
</dbReference>
<sequence length="107" mass="12179">MRFAGVVEFDSQLIEHAVPTQNPLPDLLFRQLPVRWIEFRPVRKRCALVQRIVVFLRKLVEGPQESAQSQRLDGVVIHFDGQMDLHPCIGCTTSPREALTEATGSRK</sequence>
<keyword evidence="2" id="KW-1185">Reference proteome</keyword>
<comment type="caution">
    <text evidence="1">The sequence shown here is derived from an EMBL/GenBank/DDBJ whole genome shotgun (WGS) entry which is preliminary data.</text>
</comment>
<protein>
    <recommendedName>
        <fullName evidence="3">Transposase</fullName>
    </recommendedName>
</protein>
<name>A0AAW9SKI0_9RHOB</name>
<evidence type="ECO:0000313" key="1">
    <source>
        <dbReference type="EMBL" id="MEN9060481.1"/>
    </source>
</evidence>
<gene>
    <name evidence="1" type="ORF">ABFB10_05000</name>
</gene>
<dbReference type="RefSeq" id="WP_347165658.1">
    <property type="nucleotide sequence ID" value="NZ_JBDNCH010000002.1"/>
</dbReference>
<dbReference type="AlphaFoldDB" id="A0AAW9SKI0"/>
<dbReference type="EMBL" id="JBDNCH010000002">
    <property type="protein sequence ID" value="MEN9060481.1"/>
    <property type="molecule type" value="Genomic_DNA"/>
</dbReference>